<evidence type="ECO:0000259" key="2">
    <source>
        <dbReference type="Pfam" id="PF08327"/>
    </source>
</evidence>
<dbReference type="Gene3D" id="3.30.530.20">
    <property type="match status" value="1"/>
</dbReference>
<accession>E3JCS7</accession>
<gene>
    <name evidence="3" type="ordered locus">FraEuI1c_1865</name>
</gene>
<dbReference type="InterPro" id="IPR013538">
    <property type="entry name" value="ASHA1/2-like_C"/>
</dbReference>
<dbReference type="InterPro" id="IPR023393">
    <property type="entry name" value="START-like_dom_sf"/>
</dbReference>
<dbReference type="Proteomes" id="UP000002484">
    <property type="component" value="Chromosome"/>
</dbReference>
<evidence type="ECO:0000256" key="1">
    <source>
        <dbReference type="ARBA" id="ARBA00006817"/>
    </source>
</evidence>
<dbReference type="SUPFAM" id="SSF55961">
    <property type="entry name" value="Bet v1-like"/>
    <property type="match status" value="1"/>
</dbReference>
<reference evidence="3 4" key="1">
    <citation type="submission" date="2010-10" db="EMBL/GenBank/DDBJ databases">
        <title>Complete sequence of Frankia sp. EuI1c.</title>
        <authorList>
            <consortium name="US DOE Joint Genome Institute"/>
            <person name="Lucas S."/>
            <person name="Copeland A."/>
            <person name="Lapidus A."/>
            <person name="Cheng J.-F."/>
            <person name="Bruce D."/>
            <person name="Goodwin L."/>
            <person name="Pitluck S."/>
            <person name="Chertkov O."/>
            <person name="Detter J.C."/>
            <person name="Han C."/>
            <person name="Tapia R."/>
            <person name="Land M."/>
            <person name="Hauser L."/>
            <person name="Jeffries C."/>
            <person name="Kyrpides N."/>
            <person name="Ivanova N."/>
            <person name="Mikhailova N."/>
            <person name="Beauchemin N."/>
            <person name="Sen A."/>
            <person name="Sur S.A."/>
            <person name="Gtari M."/>
            <person name="Wall L."/>
            <person name="Tisa L."/>
            <person name="Woyke T."/>
        </authorList>
    </citation>
    <scope>NUCLEOTIDE SEQUENCE [LARGE SCALE GENOMIC DNA]</scope>
    <source>
        <strain evidence="4">DSM 45817 / CECT 9037 / EuI1c</strain>
    </source>
</reference>
<dbReference type="Pfam" id="PF08327">
    <property type="entry name" value="AHSA1"/>
    <property type="match status" value="1"/>
</dbReference>
<dbReference type="InParanoid" id="E3JCS7"/>
<sequence length="167" mass="18617">MTEGSRVLVALRVPVTAARAFDAFTAEIGQWWQPNGLFQFTAGRTGTLAFEPGPAGRLVETYPDGSVFVIGHIRDWDPPHRLVLSWRHASFSADQETELHVRFDEIRDGRAGGVTQTRVTVEHFGWDRIPPEHAARHGFPLATFQQRFAQWWQTLLRSLGGVAGGGL</sequence>
<feature type="domain" description="Activator of Hsp90 ATPase homologue 1/2-like C-terminal" evidence="2">
    <location>
        <begin position="15"/>
        <end position="159"/>
    </location>
</feature>
<evidence type="ECO:0000313" key="4">
    <source>
        <dbReference type="Proteomes" id="UP000002484"/>
    </source>
</evidence>
<keyword evidence="4" id="KW-1185">Reference proteome</keyword>
<comment type="similarity">
    <text evidence="1">Belongs to the AHA1 family.</text>
</comment>
<dbReference type="HOGENOM" id="CLU_112319_1_0_11"/>
<dbReference type="STRING" id="298654.FraEuI1c_1865"/>
<dbReference type="EMBL" id="CP002299">
    <property type="protein sequence ID" value="ADP79917.1"/>
    <property type="molecule type" value="Genomic_DNA"/>
</dbReference>
<dbReference type="RefSeq" id="WP_013423036.1">
    <property type="nucleotide sequence ID" value="NC_014666.1"/>
</dbReference>
<dbReference type="eggNOG" id="COG3832">
    <property type="taxonomic scope" value="Bacteria"/>
</dbReference>
<dbReference type="KEGG" id="fri:FraEuI1c_1865"/>
<proteinExistence type="inferred from homology"/>
<name>E3JCS7_PSEI1</name>
<evidence type="ECO:0000313" key="3">
    <source>
        <dbReference type="EMBL" id="ADP79917.1"/>
    </source>
</evidence>
<dbReference type="OrthoDB" id="268331at2"/>
<organism evidence="3 4">
    <name type="scientific">Pseudofrankia inefficax (strain DSM 45817 / CECT 9037 / DDB 130130 / EuI1c)</name>
    <name type="common">Frankia inefficax</name>
    <dbReference type="NCBI Taxonomy" id="298654"/>
    <lineage>
        <taxon>Bacteria</taxon>
        <taxon>Bacillati</taxon>
        <taxon>Actinomycetota</taxon>
        <taxon>Actinomycetes</taxon>
        <taxon>Frankiales</taxon>
        <taxon>Frankiaceae</taxon>
        <taxon>Pseudofrankia</taxon>
    </lineage>
</organism>
<dbReference type="AlphaFoldDB" id="E3JCS7"/>
<protein>
    <submittedName>
        <fullName evidence="3">Activator of Hsp90 ATPase 1 family protein</fullName>
    </submittedName>
</protein>